<feature type="active site" description="Proton acceptor" evidence="6">
    <location>
        <position position="72"/>
    </location>
</feature>
<comment type="subcellular location">
    <subcellularLocation>
        <location evidence="6">Cytoplasm</location>
    </subcellularLocation>
</comment>
<dbReference type="SUPFAM" id="SSF111331">
    <property type="entry name" value="NAD kinase/diacylglycerol kinase-like"/>
    <property type="match status" value="1"/>
</dbReference>
<protein>
    <recommendedName>
        <fullName evidence="6">NAD kinase</fullName>
        <ecNumber evidence="6">2.7.1.23</ecNumber>
    </recommendedName>
    <alternativeName>
        <fullName evidence="6">ATP-dependent NAD kinase</fullName>
    </alternativeName>
</protein>
<keyword evidence="1 6" id="KW-0808">Transferase</keyword>
<keyword evidence="6" id="KW-0067">ATP-binding</keyword>
<dbReference type="Proteomes" id="UP000256514">
    <property type="component" value="Unassembled WGS sequence"/>
</dbReference>
<dbReference type="Gene3D" id="2.60.200.30">
    <property type="entry name" value="Probable inorganic polyphosphate/atp-NAD kinase, domain 2"/>
    <property type="match status" value="1"/>
</dbReference>
<comment type="function">
    <text evidence="6">Involved in the regulation of the intracellular balance of NAD and NADP, and is a key enzyme in the biosynthesis of NADP. Catalyzes specifically the phosphorylation on 2'-hydroxyl of the adenosine moiety of NAD to yield NADP.</text>
</comment>
<evidence type="ECO:0000256" key="6">
    <source>
        <dbReference type="HAMAP-Rule" id="MF_00361"/>
    </source>
</evidence>
<keyword evidence="6" id="KW-0963">Cytoplasm</keyword>
<dbReference type="GO" id="GO:0005524">
    <property type="term" value="F:ATP binding"/>
    <property type="evidence" value="ECO:0007669"/>
    <property type="project" value="UniProtKB-KW"/>
</dbReference>
<keyword evidence="6" id="KW-0547">Nucleotide-binding</keyword>
<keyword evidence="4 6" id="KW-0520">NAD</keyword>
<evidence type="ECO:0000256" key="3">
    <source>
        <dbReference type="ARBA" id="ARBA00022857"/>
    </source>
</evidence>
<evidence type="ECO:0000256" key="2">
    <source>
        <dbReference type="ARBA" id="ARBA00022777"/>
    </source>
</evidence>
<feature type="binding site" evidence="6">
    <location>
        <position position="211"/>
    </location>
    <ligand>
        <name>NAD(+)</name>
        <dbReference type="ChEBI" id="CHEBI:57540"/>
    </ligand>
</feature>
<dbReference type="GO" id="GO:0046872">
    <property type="term" value="F:metal ion binding"/>
    <property type="evidence" value="ECO:0007669"/>
    <property type="project" value="UniProtKB-UniRule"/>
</dbReference>
<dbReference type="RefSeq" id="WP_115571204.1">
    <property type="nucleotide sequence ID" value="NZ_NXLT01000004.1"/>
</dbReference>
<feature type="binding site" evidence="6">
    <location>
        <begin position="72"/>
        <end position="73"/>
    </location>
    <ligand>
        <name>NAD(+)</name>
        <dbReference type="ChEBI" id="CHEBI:57540"/>
    </ligand>
</feature>
<dbReference type="OrthoDB" id="9774737at2"/>
<dbReference type="AlphaFoldDB" id="A0A3D8IPP5"/>
<dbReference type="GO" id="GO:0003951">
    <property type="term" value="F:NAD+ kinase activity"/>
    <property type="evidence" value="ECO:0007669"/>
    <property type="project" value="UniProtKB-UniRule"/>
</dbReference>
<dbReference type="Pfam" id="PF20143">
    <property type="entry name" value="NAD_kinase_C"/>
    <property type="match status" value="1"/>
</dbReference>
<dbReference type="GO" id="GO:0006741">
    <property type="term" value="P:NADP+ biosynthetic process"/>
    <property type="evidence" value="ECO:0007669"/>
    <property type="project" value="UniProtKB-UniRule"/>
</dbReference>
<dbReference type="InterPro" id="IPR016064">
    <property type="entry name" value="NAD/diacylglycerol_kinase_sf"/>
</dbReference>
<dbReference type="EC" id="2.7.1.23" evidence="6"/>
<comment type="caution">
    <text evidence="6">Lacks conserved residue(s) required for the propagation of feature annotation.</text>
</comment>
<sequence length="286" mass="31892">MLEVTKVAKVGVVLRPSSPDLREVFESINTIFQAHNIELKLDSISAAMIGLRGVDFSTLIEWSDILLSIGGDGTLIAMIRRSYGKNIACMGINTGRLGFLTAIMPHQLESFLPHLQNATYNLQAHMMLECSILRDDKPYCTLFALNEFLISKQTLSGLIDIEAKINGWSFNTYFCDSLIVGTPTGSTAYNISVGGSVVYPHCKNILLTPVAPHSLTQRPLIVDSGVKLEFSVREKALLIIDGQESIDILPKDTILIHQSPKDAYLIYPKDRNYFEILREKFKWGEL</sequence>
<accession>A0A3D8IPP5</accession>
<organism evidence="7 8">
    <name type="scientific">Helicobacter equorum</name>
    <dbReference type="NCBI Taxonomy" id="361872"/>
    <lineage>
        <taxon>Bacteria</taxon>
        <taxon>Pseudomonadati</taxon>
        <taxon>Campylobacterota</taxon>
        <taxon>Epsilonproteobacteria</taxon>
        <taxon>Campylobacterales</taxon>
        <taxon>Helicobacteraceae</taxon>
        <taxon>Helicobacter</taxon>
    </lineage>
</organism>
<comment type="cofactor">
    <cofactor evidence="6">
        <name>a divalent metal cation</name>
        <dbReference type="ChEBI" id="CHEBI:60240"/>
    </cofactor>
</comment>
<keyword evidence="2 6" id="KW-0418">Kinase</keyword>
<dbReference type="InterPro" id="IPR002504">
    <property type="entry name" value="NADK"/>
</dbReference>
<evidence type="ECO:0000256" key="1">
    <source>
        <dbReference type="ARBA" id="ARBA00022679"/>
    </source>
</evidence>
<dbReference type="GO" id="GO:0019674">
    <property type="term" value="P:NAD+ metabolic process"/>
    <property type="evidence" value="ECO:0007669"/>
    <property type="project" value="InterPro"/>
</dbReference>
<feature type="binding site" evidence="6">
    <location>
        <position position="176"/>
    </location>
    <ligand>
        <name>NAD(+)</name>
        <dbReference type="ChEBI" id="CHEBI:57540"/>
    </ligand>
</feature>
<proteinExistence type="inferred from homology"/>
<dbReference type="EMBL" id="NXLT01000004">
    <property type="protein sequence ID" value="RDU66885.1"/>
    <property type="molecule type" value="Genomic_DNA"/>
</dbReference>
<dbReference type="InterPro" id="IPR017437">
    <property type="entry name" value="ATP-NAD_kinase_PpnK-typ_C"/>
</dbReference>
<gene>
    <name evidence="6" type="primary">nadK</name>
    <name evidence="7" type="ORF">CQA54_05870</name>
</gene>
<evidence type="ECO:0000256" key="4">
    <source>
        <dbReference type="ARBA" id="ARBA00023027"/>
    </source>
</evidence>
<name>A0A3D8IPP5_9HELI</name>
<keyword evidence="8" id="KW-1185">Reference proteome</keyword>
<dbReference type="Gene3D" id="3.40.50.10330">
    <property type="entry name" value="Probable inorganic polyphosphate/atp-NAD kinase, domain 1"/>
    <property type="match status" value="1"/>
</dbReference>
<comment type="caution">
    <text evidence="7">The sequence shown here is derived from an EMBL/GenBank/DDBJ whole genome shotgun (WGS) entry which is preliminary data.</text>
</comment>
<dbReference type="HAMAP" id="MF_00361">
    <property type="entry name" value="NAD_kinase"/>
    <property type="match status" value="1"/>
</dbReference>
<evidence type="ECO:0000313" key="8">
    <source>
        <dbReference type="Proteomes" id="UP000256514"/>
    </source>
</evidence>
<feature type="binding site" evidence="6">
    <location>
        <begin position="146"/>
        <end position="147"/>
    </location>
    <ligand>
        <name>NAD(+)</name>
        <dbReference type="ChEBI" id="CHEBI:57540"/>
    </ligand>
</feature>
<dbReference type="GO" id="GO:0051287">
    <property type="term" value="F:NAD binding"/>
    <property type="evidence" value="ECO:0007669"/>
    <property type="project" value="UniProtKB-ARBA"/>
</dbReference>
<reference evidence="7 8" key="1">
    <citation type="submission" date="2018-04" db="EMBL/GenBank/DDBJ databases">
        <title>Novel Campyloabacter and Helicobacter Species and Strains.</title>
        <authorList>
            <person name="Mannion A.J."/>
            <person name="Shen Z."/>
            <person name="Fox J.G."/>
        </authorList>
    </citation>
    <scope>NUCLEOTIDE SEQUENCE [LARGE SCALE GENOMIC DNA]</scope>
    <source>
        <strain evidence="7 8">MIT 12-6600</strain>
    </source>
</reference>
<dbReference type="GO" id="GO:0005737">
    <property type="term" value="C:cytoplasm"/>
    <property type="evidence" value="ECO:0007669"/>
    <property type="project" value="UniProtKB-SubCell"/>
</dbReference>
<evidence type="ECO:0000256" key="5">
    <source>
        <dbReference type="ARBA" id="ARBA00047925"/>
    </source>
</evidence>
<dbReference type="Pfam" id="PF01513">
    <property type="entry name" value="NAD_kinase"/>
    <property type="match status" value="1"/>
</dbReference>
<dbReference type="PANTHER" id="PTHR20275:SF0">
    <property type="entry name" value="NAD KINASE"/>
    <property type="match status" value="1"/>
</dbReference>
<feature type="binding site" evidence="6">
    <location>
        <begin position="187"/>
        <end position="192"/>
    </location>
    <ligand>
        <name>NAD(+)</name>
        <dbReference type="ChEBI" id="CHEBI:57540"/>
    </ligand>
</feature>
<evidence type="ECO:0000313" key="7">
    <source>
        <dbReference type="EMBL" id="RDU66885.1"/>
    </source>
</evidence>
<keyword evidence="3 6" id="KW-0521">NADP</keyword>
<comment type="catalytic activity">
    <reaction evidence="5 6">
        <text>NAD(+) + ATP = ADP + NADP(+) + H(+)</text>
        <dbReference type="Rhea" id="RHEA:18629"/>
        <dbReference type="ChEBI" id="CHEBI:15378"/>
        <dbReference type="ChEBI" id="CHEBI:30616"/>
        <dbReference type="ChEBI" id="CHEBI:57540"/>
        <dbReference type="ChEBI" id="CHEBI:58349"/>
        <dbReference type="ChEBI" id="CHEBI:456216"/>
        <dbReference type="EC" id="2.7.1.23"/>
    </reaction>
</comment>
<dbReference type="PANTHER" id="PTHR20275">
    <property type="entry name" value="NAD KINASE"/>
    <property type="match status" value="1"/>
</dbReference>
<feature type="binding site" evidence="6">
    <location>
        <position position="243"/>
    </location>
    <ligand>
        <name>NAD(+)</name>
        <dbReference type="ChEBI" id="CHEBI:57540"/>
    </ligand>
</feature>
<dbReference type="InterPro" id="IPR017438">
    <property type="entry name" value="ATP-NAD_kinase_N"/>
</dbReference>
<comment type="similarity">
    <text evidence="6">Belongs to the NAD kinase family.</text>
</comment>